<dbReference type="AlphaFoldDB" id="A0A2H0KPU9"/>
<dbReference type="GO" id="GO:0003676">
    <property type="term" value="F:nucleic acid binding"/>
    <property type="evidence" value="ECO:0007669"/>
    <property type="project" value="InterPro"/>
</dbReference>
<proteinExistence type="predicted"/>
<dbReference type="Proteomes" id="UP000231550">
    <property type="component" value="Unassembled WGS sequence"/>
</dbReference>
<evidence type="ECO:0000313" key="2">
    <source>
        <dbReference type="EMBL" id="PIQ74159.1"/>
    </source>
</evidence>
<dbReference type="InterPro" id="IPR003615">
    <property type="entry name" value="HNH_nuc"/>
</dbReference>
<dbReference type="SMART" id="SM00507">
    <property type="entry name" value="HNHc"/>
    <property type="match status" value="1"/>
</dbReference>
<dbReference type="Pfam" id="PF01844">
    <property type="entry name" value="HNH"/>
    <property type="match status" value="1"/>
</dbReference>
<dbReference type="EMBL" id="PCVN01000094">
    <property type="protein sequence ID" value="PIQ74159.1"/>
    <property type="molecule type" value="Genomic_DNA"/>
</dbReference>
<gene>
    <name evidence="2" type="ORF">COV85_03640</name>
</gene>
<feature type="domain" description="HNH nuclease" evidence="1">
    <location>
        <begin position="88"/>
        <end position="144"/>
    </location>
</feature>
<dbReference type="InterPro" id="IPR002711">
    <property type="entry name" value="HNH"/>
</dbReference>
<comment type="caution">
    <text evidence="2">The sequence shown here is derived from an EMBL/GenBank/DDBJ whole genome shotgun (WGS) entry which is preliminary data.</text>
</comment>
<reference evidence="2 3" key="1">
    <citation type="submission" date="2017-09" db="EMBL/GenBank/DDBJ databases">
        <title>Depth-based differentiation of microbial function through sediment-hosted aquifers and enrichment of novel symbionts in the deep terrestrial subsurface.</title>
        <authorList>
            <person name="Probst A.J."/>
            <person name="Ladd B."/>
            <person name="Jarett J.K."/>
            <person name="Geller-Mcgrath D.E."/>
            <person name="Sieber C.M."/>
            <person name="Emerson J.B."/>
            <person name="Anantharaman K."/>
            <person name="Thomas B.C."/>
            <person name="Malmstrom R."/>
            <person name="Stieglmeier M."/>
            <person name="Klingl A."/>
            <person name="Woyke T."/>
            <person name="Ryan C.M."/>
            <person name="Banfield J.F."/>
        </authorList>
    </citation>
    <scope>NUCLEOTIDE SEQUENCE [LARGE SCALE GENOMIC DNA]</scope>
    <source>
        <strain evidence="2">CG11_big_fil_rev_8_21_14_0_20_44_10</strain>
    </source>
</reference>
<sequence>MKKRKWTINQLEKAVVTSFSYRGVLHKIGLREAGGNYAQVKKYITEYDLNITHFRGQAWNKGLKGLGKSIIPIEKILVENSSFQSYKLKRRLFGAKLKEPKCEECGWAKISVDGRLPLELDHINGDSRDNRLDNLRILCPNCHSLKLTHRGKNRKHKSGRVAE</sequence>
<name>A0A2H0KPU9_9BACT</name>
<dbReference type="GO" id="GO:0004519">
    <property type="term" value="F:endonuclease activity"/>
    <property type="evidence" value="ECO:0007669"/>
    <property type="project" value="InterPro"/>
</dbReference>
<dbReference type="GO" id="GO:0008270">
    <property type="term" value="F:zinc ion binding"/>
    <property type="evidence" value="ECO:0007669"/>
    <property type="project" value="InterPro"/>
</dbReference>
<evidence type="ECO:0000259" key="1">
    <source>
        <dbReference type="SMART" id="SM00507"/>
    </source>
</evidence>
<protein>
    <recommendedName>
        <fullName evidence="1">HNH nuclease domain-containing protein</fullName>
    </recommendedName>
</protein>
<dbReference type="Gene3D" id="1.10.30.50">
    <property type="match status" value="1"/>
</dbReference>
<evidence type="ECO:0000313" key="3">
    <source>
        <dbReference type="Proteomes" id="UP000231550"/>
    </source>
</evidence>
<organism evidence="2 3">
    <name type="scientific">Candidatus Portnoybacteria bacterium CG11_big_fil_rev_8_21_14_0_20_44_10</name>
    <dbReference type="NCBI Taxonomy" id="1974818"/>
    <lineage>
        <taxon>Bacteria</taxon>
        <taxon>Candidatus Portnoyibacteriota</taxon>
    </lineage>
</organism>
<dbReference type="CDD" id="cd00085">
    <property type="entry name" value="HNHc"/>
    <property type="match status" value="1"/>
</dbReference>
<accession>A0A2H0KPU9</accession>